<organism evidence="2 3">
    <name type="scientific">Rhodotorula toruloides</name>
    <name type="common">Yeast</name>
    <name type="synonym">Rhodosporidium toruloides</name>
    <dbReference type="NCBI Taxonomy" id="5286"/>
    <lineage>
        <taxon>Eukaryota</taxon>
        <taxon>Fungi</taxon>
        <taxon>Dikarya</taxon>
        <taxon>Basidiomycota</taxon>
        <taxon>Pucciniomycotina</taxon>
        <taxon>Microbotryomycetes</taxon>
        <taxon>Sporidiobolales</taxon>
        <taxon>Sporidiobolaceae</taxon>
        <taxon>Rhodotorula</taxon>
    </lineage>
</organism>
<reference evidence="2 3" key="1">
    <citation type="journal article" date="2018" name="Elife">
        <title>Functional genomics of lipid metabolism in the oleaginous yeast Rhodosporidium toruloides.</title>
        <authorList>
            <person name="Coradetti S.T."/>
            <person name="Pinel D."/>
            <person name="Geiselman G."/>
            <person name="Ito M."/>
            <person name="Mondo S."/>
            <person name="Reilly M.C."/>
            <person name="Cheng Y.F."/>
            <person name="Bauer S."/>
            <person name="Grigoriev I."/>
            <person name="Gladden J.M."/>
            <person name="Simmons B.A."/>
            <person name="Brem R."/>
            <person name="Arkin A.P."/>
            <person name="Skerker J.M."/>
        </authorList>
    </citation>
    <scope>NUCLEOTIDE SEQUENCE [LARGE SCALE GENOMIC DNA]</scope>
    <source>
        <strain evidence="2 3">NBRC 0880</strain>
    </source>
</reference>
<sequence length="303" mass="34013">MMRMEWGERVAAEGEGWAAFSLPCPRRLPPRTSPRAPARQSAYCSFLPSPLFYCHRVVSLRPSPPRLILIALSISIPRPHLARTPAQPYIPALSMASNTLSPASLHQAETERPLQHPVYPPRFVAVMCKLLDVNSRAWYSEFEELGATAYKPYKASRALRRAGRDYMRYINFAVPALLRREYFKLHYDGPIESSATYETVQLSPESLDEADLIRLDDGSTIDVHVYLERYDALVAADLEWGWLGALGVKAFHSLSDYFTHSRVAAAPGSDDTDADKPTQSLKSPRQHLTGSHNLHQRHVASTS</sequence>
<feature type="region of interest" description="Disordered" evidence="1">
    <location>
        <begin position="267"/>
        <end position="303"/>
    </location>
</feature>
<proteinExistence type="predicted"/>
<gene>
    <name evidence="2" type="ORF">AAT19DRAFT_14810</name>
</gene>
<comment type="caution">
    <text evidence="2">The sequence shown here is derived from an EMBL/GenBank/DDBJ whole genome shotgun (WGS) entry which is preliminary data.</text>
</comment>
<dbReference type="Proteomes" id="UP000239560">
    <property type="component" value="Unassembled WGS sequence"/>
</dbReference>
<evidence type="ECO:0000256" key="1">
    <source>
        <dbReference type="SAM" id="MobiDB-lite"/>
    </source>
</evidence>
<dbReference type="EMBL" id="LCTV02000006">
    <property type="protein sequence ID" value="PRQ74457.1"/>
    <property type="molecule type" value="Genomic_DNA"/>
</dbReference>
<dbReference type="AlphaFoldDB" id="A0A2T0A8V9"/>
<name>A0A2T0A8V9_RHOTO</name>
<protein>
    <submittedName>
        <fullName evidence="2">Proteophosphoglycan ppg4</fullName>
    </submittedName>
</protein>
<feature type="compositionally biased region" description="Polar residues" evidence="1">
    <location>
        <begin position="277"/>
        <end position="293"/>
    </location>
</feature>
<evidence type="ECO:0000313" key="3">
    <source>
        <dbReference type="Proteomes" id="UP000239560"/>
    </source>
</evidence>
<feature type="compositionally biased region" description="Basic residues" evidence="1">
    <location>
        <begin position="294"/>
        <end position="303"/>
    </location>
</feature>
<dbReference type="OrthoDB" id="10270378at2759"/>
<evidence type="ECO:0000313" key="2">
    <source>
        <dbReference type="EMBL" id="PRQ74457.1"/>
    </source>
</evidence>
<accession>A0A2T0A8V9</accession>